<feature type="transmembrane region" description="Helical" evidence="2">
    <location>
        <begin position="2052"/>
        <end position="2072"/>
    </location>
</feature>
<name>A9V7L3_MONBE</name>
<dbReference type="EMBL" id="CH991565">
    <property type="protein sequence ID" value="EDQ86537.1"/>
    <property type="molecule type" value="Genomic_DNA"/>
</dbReference>
<feature type="region of interest" description="Disordered" evidence="1">
    <location>
        <begin position="1651"/>
        <end position="1671"/>
    </location>
</feature>
<feature type="region of interest" description="Disordered" evidence="1">
    <location>
        <begin position="1222"/>
        <end position="1247"/>
    </location>
</feature>
<evidence type="ECO:0000256" key="1">
    <source>
        <dbReference type="SAM" id="MobiDB-lite"/>
    </source>
</evidence>
<feature type="transmembrane region" description="Helical" evidence="2">
    <location>
        <begin position="1856"/>
        <end position="1884"/>
    </location>
</feature>
<protein>
    <submittedName>
        <fullName evidence="4">Uncharacterized protein</fullName>
    </submittedName>
</protein>
<feature type="region of interest" description="Disordered" evidence="1">
    <location>
        <begin position="1262"/>
        <end position="1366"/>
    </location>
</feature>
<feature type="compositionally biased region" description="Low complexity" evidence="1">
    <location>
        <begin position="1308"/>
        <end position="1320"/>
    </location>
</feature>
<gene>
    <name evidence="4" type="ORF">MONBRDRAFT_10909</name>
</gene>
<feature type="transmembrane region" description="Helical" evidence="2">
    <location>
        <begin position="1008"/>
        <end position="1032"/>
    </location>
</feature>
<evidence type="ECO:0000313" key="4">
    <source>
        <dbReference type="EMBL" id="EDQ86537.1"/>
    </source>
</evidence>
<feature type="transmembrane region" description="Helical" evidence="2">
    <location>
        <begin position="1989"/>
        <end position="2007"/>
    </location>
</feature>
<accession>A9V7L3</accession>
<feature type="transmembrane region" description="Helical" evidence="2">
    <location>
        <begin position="1436"/>
        <end position="1456"/>
    </location>
</feature>
<keyword evidence="2" id="KW-1133">Transmembrane helix</keyword>
<feature type="transmembrane region" description="Helical" evidence="2">
    <location>
        <begin position="1814"/>
        <end position="1836"/>
    </location>
</feature>
<sequence>MATSGVWIWALGLLLAAALAMSQQTSTLQVGLVTLTQSALNDAPERFFAPLQQQITAQVASTAIESVAVAADPIHCEPYPMSYTWLASDAARSATLLNDTLQLVIQADGIHVSAQFTLALKDIPVSAESFCYYNVVSNDDDGWWADAEEEGDEEGGQVLTDRRGLPDGFFVDPDPVDPSDPYLDFEPFPPPYYDENGTQLTWADIEDPVGVTCVPNSDNKDVNTDDTVTHNDWFGSSSTTTHHLCQSAVLCSGTATVNAQIELTGVVGFQLLANGSVQIVPTFQTQIMSLTTSNCTTLWAASDGSMGFGQLSSRWFIGNLTQNVIQASVAELQSLAYGSLVAPTSLTPFGQISISYAAANVSFVANQYVNFFFNAVVYGAGADGIKHPYTANETAMDLLPPSDNWAPPAENLHLLYGMRLSSTLLDALVWAAHVSGAFHIQSNTSLLDACIQIETFFADPVFTVVAEDLVDFYVANGYIQAACNTSGAWDGDTLLHVLFQDLGGSGHMVADTNNEQVGVALQVDALATDALTINVTAPDFPIPRVAIDRGLIHLLNASVPQVNKILLYDAFFLPSSLVPDFPNATVHIYPQPPPAGLPGHGYIELLSACTCDDSSKHTFRECGFCNKAQRPRTRRDFSAAPGSLKGPASATINATVDIILYTSANCTVAPVGTRFQTMRLAVPSATRSGQPGATPACQALDDGTYYTVSINSNNTLALRLHCTDAACVNCSAAYDAVELTACLPLGSSGALAWVYDGCTGGSEPSGALANMPALSVARQATCPLAAGLSRSLYTLTTSAACLPVAPANQKYISTYRMNQTTTLVNFECDATCAAAKCKLSALMTPGACNPIANASIELVPELSQCAVRNNAHHDAGSHKSPGLVVVVVLVLVGLVVFFALVYLALFLRRRGTRWSYTGDHCQRSHRALGRGARYVIHSAQCARERCEMVGRKCGRALRRGLTAGWGYTVSGARSVTGHVRHAPQALSLAGLSEWWGRHFMRPRTQSDLPVFVVLELVACQVMGLMLIVHGAVWCAADPLTDLAHSMFSDLGLSAQYLRARAIVVHLDAWSGVGRYGHLTVGFLCLVTSFVSVTKRRVDAISSLHDHRFGSRCRVAAVTLALAMHVTVMLLPGMLVVYRDEVHMNTEGNDYFFTHDPETAAALADSFGLAFASLLFSMVGNILLYFVHALPMASIWATSIVALHINEHHAEVAAEMANAVDPEVAPEDETKSEGEAKNEVETPAAVERTDSFPSPIISALDATANRSRRGAASETTILITDQPVPATSDILPRAASSSTISDDTEGTELSSNTALAALDATDLSRRRAQSTQPMVRRSSSSGLSGELDRTRSVSLSMSSRGRTKRHRNRSTLVSVSSALAYGASHEADDEADESAEANARILALISRFGVLNSLLAVVGPVIASVPVTIFYQSSGNVSWWGLLWLIMWLWQSMTAYTHELLLSRNMLSIFHVAFFYVLPVAMGTSASLYGQAEFTSMPVMFYVSEFFFSLFGFTAFLTVMLSPRLAWTDEELDAEAEDDKARQISMPLDAVPASPSASATSCWPKQTWDSVSKGCVCHCHGSTQDEVNPLCTDWDQLCLCRGEDGSACACLGSLWPSSTSQRRSEPSWDEACEADEEATSLLGTDRVSVNGGGGTFGTPAAQPKSPPSTSSWWSRGCIRLVEARWWQRWVQPVLDWASERKERADPATYGLRLPFRRLFFLVGVASVWYIVFHTLHEVETTTTKETVIEWIQHLHMNVTWPPDSEGGNIFDPAFHLYDDARRWSLYSMVLAACLLTVSFFLELLPIRKALYYSHLAGFASLLALFITAVIPSIPNYVQACNLSATLPKCAPEFNRFINLFIGDMVGLACSAIFSLTLLPLLLAVVPSLVRTAKLVLVDQQKHGGTAGHEAESDLKALSPDDDDNNFASPSAVAEEVVPLVPALGDAPRPYVITNTEAVRAVFRYSSMLVPLLCGLPLVILYQLGGDDVTSALIVMFVLLPLVVPVAMYRWRVQTVYWIWLLAYFGPLVGMMLYQIFKNDLKEALVHVLNGPAVYIEIAAEICVANVVVSDILYRHVRVTHA</sequence>
<reference evidence="4 5" key="1">
    <citation type="journal article" date="2008" name="Nature">
        <title>The genome of the choanoflagellate Monosiga brevicollis and the origin of metazoans.</title>
        <authorList>
            <consortium name="JGI Sequencing"/>
            <person name="King N."/>
            <person name="Westbrook M.J."/>
            <person name="Young S.L."/>
            <person name="Kuo A."/>
            <person name="Abedin M."/>
            <person name="Chapman J."/>
            <person name="Fairclough S."/>
            <person name="Hellsten U."/>
            <person name="Isogai Y."/>
            <person name="Letunic I."/>
            <person name="Marr M."/>
            <person name="Pincus D."/>
            <person name="Putnam N."/>
            <person name="Rokas A."/>
            <person name="Wright K.J."/>
            <person name="Zuzow R."/>
            <person name="Dirks W."/>
            <person name="Good M."/>
            <person name="Goodstein D."/>
            <person name="Lemons D."/>
            <person name="Li W."/>
            <person name="Lyons J.B."/>
            <person name="Morris A."/>
            <person name="Nichols S."/>
            <person name="Richter D.J."/>
            <person name="Salamov A."/>
            <person name="Bork P."/>
            <person name="Lim W.A."/>
            <person name="Manning G."/>
            <person name="Miller W.T."/>
            <person name="McGinnis W."/>
            <person name="Shapiro H."/>
            <person name="Tjian R."/>
            <person name="Grigoriev I.V."/>
            <person name="Rokhsar D."/>
        </authorList>
    </citation>
    <scope>NUCLEOTIDE SEQUENCE [LARGE SCALE GENOMIC DNA]</scope>
    <source>
        <strain evidence="5">MX1 / ATCC 50154</strain>
    </source>
</reference>
<feature type="compositionally biased region" description="Basic and acidic residues" evidence="1">
    <location>
        <begin position="1227"/>
        <end position="1239"/>
    </location>
</feature>
<keyword evidence="2" id="KW-0472">Membrane</keyword>
<dbReference type="InParanoid" id="A9V7L3"/>
<feature type="transmembrane region" description="Helical" evidence="2">
    <location>
        <begin position="1409"/>
        <end position="1430"/>
    </location>
</feature>
<feature type="transmembrane region" description="Helical" evidence="2">
    <location>
        <begin position="2014"/>
        <end position="2032"/>
    </location>
</feature>
<feature type="signal peptide" evidence="3">
    <location>
        <begin position="1"/>
        <end position="22"/>
    </location>
</feature>
<dbReference type="eggNOG" id="ENOG502SMXS">
    <property type="taxonomic scope" value="Eukaryota"/>
</dbReference>
<keyword evidence="3" id="KW-0732">Signal</keyword>
<keyword evidence="5" id="KW-1185">Reference proteome</keyword>
<organism evidence="4 5">
    <name type="scientific">Monosiga brevicollis</name>
    <name type="common">Choanoflagellate</name>
    <dbReference type="NCBI Taxonomy" id="81824"/>
    <lineage>
        <taxon>Eukaryota</taxon>
        <taxon>Choanoflagellata</taxon>
        <taxon>Craspedida</taxon>
        <taxon>Salpingoecidae</taxon>
        <taxon>Monosiga</taxon>
    </lineage>
</organism>
<feature type="transmembrane region" description="Helical" evidence="2">
    <location>
        <begin position="1166"/>
        <end position="1186"/>
    </location>
</feature>
<feature type="transmembrane region" description="Helical" evidence="2">
    <location>
        <begin position="1966"/>
        <end position="1983"/>
    </location>
</feature>
<dbReference type="GeneID" id="5893906"/>
<feature type="transmembrane region" description="Helical" evidence="2">
    <location>
        <begin position="1782"/>
        <end position="1802"/>
    </location>
</feature>
<feature type="compositionally biased region" description="Low complexity" evidence="1">
    <location>
        <begin position="1335"/>
        <end position="1344"/>
    </location>
</feature>
<dbReference type="RefSeq" id="XP_001748650.1">
    <property type="nucleotide sequence ID" value="XM_001748598.1"/>
</dbReference>
<dbReference type="Proteomes" id="UP000001357">
    <property type="component" value="Unassembled WGS sequence"/>
</dbReference>
<dbReference type="OMA" id="QCARERC"/>
<evidence type="ECO:0000256" key="3">
    <source>
        <dbReference type="SAM" id="SignalP"/>
    </source>
</evidence>
<feature type="transmembrane region" description="Helical" evidence="2">
    <location>
        <begin position="1075"/>
        <end position="1093"/>
    </location>
</feature>
<feature type="transmembrane region" description="Helical" evidence="2">
    <location>
        <begin position="1114"/>
        <end position="1137"/>
    </location>
</feature>
<proteinExistence type="predicted"/>
<feature type="transmembrane region" description="Helical" evidence="2">
    <location>
        <begin position="1500"/>
        <end position="1520"/>
    </location>
</feature>
<keyword evidence="2" id="KW-0812">Transmembrane</keyword>
<feature type="transmembrane region" description="Helical" evidence="2">
    <location>
        <begin position="883"/>
        <end position="907"/>
    </location>
</feature>
<dbReference type="KEGG" id="mbr:MONBRDRAFT_10909"/>
<feature type="transmembrane region" description="Helical" evidence="2">
    <location>
        <begin position="1717"/>
        <end position="1734"/>
    </location>
</feature>
<evidence type="ECO:0000256" key="2">
    <source>
        <dbReference type="SAM" id="Phobius"/>
    </source>
</evidence>
<feature type="transmembrane region" description="Helical" evidence="2">
    <location>
        <begin position="1468"/>
        <end position="1488"/>
    </location>
</feature>
<evidence type="ECO:0000313" key="5">
    <source>
        <dbReference type="Proteomes" id="UP000001357"/>
    </source>
</evidence>
<feature type="chain" id="PRO_5002745218" evidence="3">
    <location>
        <begin position="23"/>
        <end position="2080"/>
    </location>
</feature>